<dbReference type="Gene3D" id="3.50.30.10">
    <property type="entry name" value="Phosphohistidine domain"/>
    <property type="match status" value="1"/>
</dbReference>
<comment type="catalytic activity">
    <reaction evidence="18 20">
        <text>pyruvate + ATP = phosphoenolpyruvate + ADP + H(+)</text>
        <dbReference type="Rhea" id="RHEA:18157"/>
        <dbReference type="ChEBI" id="CHEBI:15361"/>
        <dbReference type="ChEBI" id="CHEBI:15378"/>
        <dbReference type="ChEBI" id="CHEBI:30616"/>
        <dbReference type="ChEBI" id="CHEBI:58702"/>
        <dbReference type="ChEBI" id="CHEBI:456216"/>
        <dbReference type="EC" id="2.7.1.40"/>
    </reaction>
</comment>
<dbReference type="SUPFAM" id="SSF51621">
    <property type="entry name" value="Phosphoenolpyruvate/pyruvate domain"/>
    <property type="match status" value="1"/>
</dbReference>
<evidence type="ECO:0000259" key="23">
    <source>
        <dbReference type="Pfam" id="PF02887"/>
    </source>
</evidence>
<evidence type="ECO:0000256" key="5">
    <source>
        <dbReference type="ARBA" id="ARBA00008663"/>
    </source>
</evidence>
<evidence type="ECO:0000259" key="21">
    <source>
        <dbReference type="Pfam" id="PF00224"/>
    </source>
</evidence>
<dbReference type="AlphaFoldDB" id="A0AAE3IWI8"/>
<evidence type="ECO:0000256" key="4">
    <source>
        <dbReference type="ARBA" id="ARBA00006237"/>
    </source>
</evidence>
<dbReference type="NCBIfam" id="NF004978">
    <property type="entry name" value="PRK06354.1"/>
    <property type="match status" value="1"/>
</dbReference>
<dbReference type="InterPro" id="IPR036637">
    <property type="entry name" value="Phosphohistidine_dom_sf"/>
</dbReference>
<dbReference type="GO" id="GO:0006950">
    <property type="term" value="P:response to stress"/>
    <property type="evidence" value="ECO:0007669"/>
    <property type="project" value="UniProtKB-ARBA"/>
</dbReference>
<dbReference type="PRINTS" id="PR01050">
    <property type="entry name" value="PYRUVTKNASE"/>
</dbReference>
<evidence type="ECO:0000256" key="3">
    <source>
        <dbReference type="ARBA" id="ARBA00004997"/>
    </source>
</evidence>
<dbReference type="SUPFAM" id="SSF50800">
    <property type="entry name" value="PK beta-barrel domain-like"/>
    <property type="match status" value="1"/>
</dbReference>
<dbReference type="InterPro" id="IPR011037">
    <property type="entry name" value="Pyrv_Knase-like_insert_dom_sf"/>
</dbReference>
<evidence type="ECO:0000256" key="17">
    <source>
        <dbReference type="ARBA" id="ARBA00023317"/>
    </source>
</evidence>
<keyword evidence="25" id="KW-1185">Reference proteome</keyword>
<keyword evidence="15" id="KW-0630">Potassium</keyword>
<keyword evidence="12 20" id="KW-0418">Kinase</keyword>
<dbReference type="RefSeq" id="WP_263073429.1">
    <property type="nucleotide sequence ID" value="NZ_JAOUSF010000003.1"/>
</dbReference>
<dbReference type="InterPro" id="IPR040442">
    <property type="entry name" value="Pyrv_kinase-like_dom_sf"/>
</dbReference>
<comment type="cofactor">
    <cofactor evidence="2">
        <name>K(+)</name>
        <dbReference type="ChEBI" id="CHEBI:29103"/>
    </cofactor>
</comment>
<dbReference type="Proteomes" id="UP001209318">
    <property type="component" value="Unassembled WGS sequence"/>
</dbReference>
<dbReference type="PROSITE" id="PS00110">
    <property type="entry name" value="PYRUVATE_KINASE"/>
    <property type="match status" value="1"/>
</dbReference>
<protein>
    <recommendedName>
        <fullName evidence="8 19">Pyruvate kinase</fullName>
        <ecNumber evidence="7 19">2.7.1.40</ecNumber>
    </recommendedName>
</protein>
<accession>A0AAE3IWI8</accession>
<comment type="subunit">
    <text evidence="6">Homotetramer.</text>
</comment>
<reference evidence="24" key="1">
    <citation type="submission" date="2022-10" db="EMBL/GenBank/DDBJ databases">
        <title>Description of Fervidibacillus gen. nov. in the family Fervidibacillaceae fam. nov. with two species, Fervidibacillus albus sp. nov., and Fervidibacillus halotolerans sp. nov., isolated from tidal flat sediments.</title>
        <authorList>
            <person name="Kwon K.K."/>
            <person name="Yang S.-H."/>
        </authorList>
    </citation>
    <scope>NUCLEOTIDE SEQUENCE</scope>
    <source>
        <strain evidence="24">JCM 19140</strain>
    </source>
</reference>
<dbReference type="Pfam" id="PF00391">
    <property type="entry name" value="PEP-utilizers"/>
    <property type="match status" value="1"/>
</dbReference>
<dbReference type="FunFam" id="3.40.1380.20:FF:000007">
    <property type="entry name" value="Pyruvate kinase"/>
    <property type="match status" value="1"/>
</dbReference>
<evidence type="ECO:0000259" key="22">
    <source>
        <dbReference type="Pfam" id="PF00391"/>
    </source>
</evidence>
<name>A0AAE3IWI8_9BACI</name>
<keyword evidence="13" id="KW-0067">ATP-binding</keyword>
<dbReference type="InterPro" id="IPR001697">
    <property type="entry name" value="Pyr_Knase"/>
</dbReference>
<dbReference type="SUPFAM" id="SSF52009">
    <property type="entry name" value="Phosphohistidine domain"/>
    <property type="match status" value="1"/>
</dbReference>
<organism evidence="24 25">
    <name type="scientific">Perspicuibacillus lycopersici</name>
    <dbReference type="NCBI Taxonomy" id="1325689"/>
    <lineage>
        <taxon>Bacteria</taxon>
        <taxon>Bacillati</taxon>
        <taxon>Bacillota</taxon>
        <taxon>Bacilli</taxon>
        <taxon>Bacillales</taxon>
        <taxon>Bacillaceae</taxon>
        <taxon>Perspicuibacillus</taxon>
    </lineage>
</organism>
<dbReference type="InterPro" id="IPR036918">
    <property type="entry name" value="Pyrv_Knase_C_sf"/>
</dbReference>
<dbReference type="Gene3D" id="2.40.33.10">
    <property type="entry name" value="PK beta-barrel domain-like"/>
    <property type="match status" value="1"/>
</dbReference>
<evidence type="ECO:0000256" key="12">
    <source>
        <dbReference type="ARBA" id="ARBA00022777"/>
    </source>
</evidence>
<comment type="pathway">
    <text evidence="3 20">Carbohydrate degradation; glycolysis; pyruvate from D-glyceraldehyde 3-phosphate: step 5/5.</text>
</comment>
<evidence type="ECO:0000256" key="6">
    <source>
        <dbReference type="ARBA" id="ARBA00011881"/>
    </source>
</evidence>
<dbReference type="GO" id="GO:0030955">
    <property type="term" value="F:potassium ion binding"/>
    <property type="evidence" value="ECO:0007669"/>
    <property type="project" value="UniProtKB-UniRule"/>
</dbReference>
<evidence type="ECO:0000313" key="25">
    <source>
        <dbReference type="Proteomes" id="UP001209318"/>
    </source>
</evidence>
<dbReference type="NCBIfam" id="TIGR01064">
    <property type="entry name" value="pyruv_kin"/>
    <property type="match status" value="1"/>
</dbReference>
<comment type="caution">
    <text evidence="24">The sequence shown here is derived from an EMBL/GenBank/DDBJ whole genome shotgun (WGS) entry which is preliminary data.</text>
</comment>
<dbReference type="CDD" id="cd00288">
    <property type="entry name" value="Pyruvate_Kinase"/>
    <property type="match status" value="1"/>
</dbReference>
<evidence type="ECO:0000256" key="8">
    <source>
        <dbReference type="ARBA" id="ARBA00018587"/>
    </source>
</evidence>
<dbReference type="SUPFAM" id="SSF52935">
    <property type="entry name" value="PK C-terminal domain-like"/>
    <property type="match status" value="1"/>
</dbReference>
<evidence type="ECO:0000256" key="20">
    <source>
        <dbReference type="RuleBase" id="RU000504"/>
    </source>
</evidence>
<dbReference type="InterPro" id="IPR008279">
    <property type="entry name" value="PEP-util_enz_mobile_dom"/>
</dbReference>
<dbReference type="GO" id="GO:0005524">
    <property type="term" value="F:ATP binding"/>
    <property type="evidence" value="ECO:0007669"/>
    <property type="project" value="UniProtKB-KW"/>
</dbReference>
<dbReference type="Pfam" id="PF00224">
    <property type="entry name" value="PK"/>
    <property type="match status" value="1"/>
</dbReference>
<dbReference type="GO" id="GO:0000287">
    <property type="term" value="F:magnesium ion binding"/>
    <property type="evidence" value="ECO:0007669"/>
    <property type="project" value="UniProtKB-UniRule"/>
</dbReference>
<dbReference type="InterPro" id="IPR015813">
    <property type="entry name" value="Pyrv/PenolPyrv_kinase-like_dom"/>
</dbReference>
<dbReference type="NCBIfam" id="NF004491">
    <property type="entry name" value="PRK05826.1"/>
    <property type="match status" value="1"/>
</dbReference>
<keyword evidence="9 20" id="KW-0808">Transferase</keyword>
<dbReference type="PANTHER" id="PTHR11817">
    <property type="entry name" value="PYRUVATE KINASE"/>
    <property type="match status" value="1"/>
</dbReference>
<proteinExistence type="inferred from homology"/>
<comment type="similarity">
    <text evidence="4">In the C-terminal section; belongs to the PEP-utilizing enzyme family.</text>
</comment>
<gene>
    <name evidence="24" type="primary">pyk</name>
    <name evidence="24" type="ORF">OEV98_11515</name>
</gene>
<dbReference type="InterPro" id="IPR018209">
    <property type="entry name" value="Pyrv_Knase_AS"/>
</dbReference>
<evidence type="ECO:0000256" key="13">
    <source>
        <dbReference type="ARBA" id="ARBA00022840"/>
    </source>
</evidence>
<feature type="domain" description="PEP-utilising enzyme mobile" evidence="22">
    <location>
        <begin position="506"/>
        <end position="576"/>
    </location>
</feature>
<dbReference type="InterPro" id="IPR015806">
    <property type="entry name" value="Pyrv_Knase_insert_dom_sf"/>
</dbReference>
<dbReference type="FunFam" id="3.20.20.60:FF:000001">
    <property type="entry name" value="Pyruvate kinase"/>
    <property type="match status" value="1"/>
</dbReference>
<dbReference type="InterPro" id="IPR015793">
    <property type="entry name" value="Pyrv_Knase_brl"/>
</dbReference>
<evidence type="ECO:0000313" key="24">
    <source>
        <dbReference type="EMBL" id="MCU9614189.1"/>
    </source>
</evidence>
<evidence type="ECO:0000256" key="9">
    <source>
        <dbReference type="ARBA" id="ARBA00022679"/>
    </source>
</evidence>
<evidence type="ECO:0000256" key="15">
    <source>
        <dbReference type="ARBA" id="ARBA00022958"/>
    </source>
</evidence>
<feature type="domain" description="Pyruvate kinase barrel" evidence="21">
    <location>
        <begin position="1"/>
        <end position="325"/>
    </location>
</feature>
<dbReference type="FunFam" id="3.50.30.10:FF:000004">
    <property type="entry name" value="Pyruvate kinase"/>
    <property type="match status" value="1"/>
</dbReference>
<dbReference type="Pfam" id="PF02887">
    <property type="entry name" value="PK_C"/>
    <property type="match status" value="1"/>
</dbReference>
<dbReference type="Gene3D" id="3.20.20.60">
    <property type="entry name" value="Phosphoenolpyruvate-binding domains"/>
    <property type="match status" value="1"/>
</dbReference>
<keyword evidence="17 24" id="KW-0670">Pyruvate</keyword>
<dbReference type="FunFam" id="2.40.33.10:FF:000001">
    <property type="entry name" value="Pyruvate kinase"/>
    <property type="match status" value="1"/>
</dbReference>
<evidence type="ECO:0000256" key="1">
    <source>
        <dbReference type="ARBA" id="ARBA00001946"/>
    </source>
</evidence>
<keyword evidence="14 20" id="KW-0460">Magnesium</keyword>
<keyword evidence="11" id="KW-0547">Nucleotide-binding</keyword>
<keyword evidence="10" id="KW-0479">Metal-binding</keyword>
<evidence type="ECO:0000256" key="11">
    <source>
        <dbReference type="ARBA" id="ARBA00022741"/>
    </source>
</evidence>
<comment type="similarity">
    <text evidence="5 20">Belongs to the pyruvate kinase family.</text>
</comment>
<dbReference type="EC" id="2.7.1.40" evidence="7 19"/>
<evidence type="ECO:0000256" key="19">
    <source>
        <dbReference type="NCBIfam" id="TIGR01064"/>
    </source>
</evidence>
<sequence length="586" mass="62603">MRKTKIVCTIGPASESVEKLVQLIEAGMNVARLNFSHGDYEEHGARIKNIREAEKITGKSVAILLDTKGPEIRTHNMVNGAIELKTGNTVTIAMDEVLGTEDKFSVTYSGLIDDVQVGSKILLDDGLIGLNVIGIDKDAKEIKVEILNNGTLKNKKGVNVPGVSVNLPGITEKDANDIVFGIEQDIDFIAASFVRRVSDVLDIRALLEAHNAPHIKIIPKIENQEGVDNIDEILEVSDGLMVARGDLGVEIPAEEVPLVQKMLIKKCNKLAKPVITATQMLDSMQRNPRPTRAEASDVANAIFDGTDAIMLSGETAAGTYPVEAVQTMHNIASRAETALDHKEILALRSKETEHNFTDAICQSVAHTVINLDIDAVITPTESGHTARMVSKYRPKAPIIAVTSHPKVAKQLALVWGVYPRVSEAATTTDEMLEQSVNESLRSGIVKHGNKVVITAGVPIGGSGTTNIMKVHVVGNVLAKGQGIGRKSTFGKVVVANNGKEAQEKVTESSILVTYSSDRDMMPAIEKCSALITVEGGLTSHAAVVGLNVGIPVIVGVENALEIFKDGQEITVDAGSGTIYEGHASVL</sequence>
<evidence type="ECO:0000256" key="16">
    <source>
        <dbReference type="ARBA" id="ARBA00023152"/>
    </source>
</evidence>
<dbReference type="GO" id="GO:0004743">
    <property type="term" value="F:pyruvate kinase activity"/>
    <property type="evidence" value="ECO:0007669"/>
    <property type="project" value="UniProtKB-UniRule"/>
</dbReference>
<keyword evidence="16 20" id="KW-0324">Glycolysis</keyword>
<evidence type="ECO:0000256" key="18">
    <source>
        <dbReference type="ARBA" id="ARBA00048152"/>
    </source>
</evidence>
<evidence type="ECO:0000256" key="10">
    <source>
        <dbReference type="ARBA" id="ARBA00022723"/>
    </source>
</evidence>
<dbReference type="Gene3D" id="3.40.1380.20">
    <property type="entry name" value="Pyruvate kinase, C-terminal domain"/>
    <property type="match status" value="1"/>
</dbReference>
<feature type="domain" description="Pyruvate kinase C-terminal" evidence="23">
    <location>
        <begin position="358"/>
        <end position="471"/>
    </location>
</feature>
<dbReference type="InterPro" id="IPR015795">
    <property type="entry name" value="Pyrv_Knase_C"/>
</dbReference>
<comment type="cofactor">
    <cofactor evidence="1">
        <name>Mg(2+)</name>
        <dbReference type="ChEBI" id="CHEBI:18420"/>
    </cofactor>
</comment>
<evidence type="ECO:0000256" key="2">
    <source>
        <dbReference type="ARBA" id="ARBA00001958"/>
    </source>
</evidence>
<dbReference type="GO" id="GO:0016301">
    <property type="term" value="F:kinase activity"/>
    <property type="evidence" value="ECO:0007669"/>
    <property type="project" value="UniProtKB-KW"/>
</dbReference>
<dbReference type="EMBL" id="JAOUSF010000003">
    <property type="protein sequence ID" value="MCU9614189.1"/>
    <property type="molecule type" value="Genomic_DNA"/>
</dbReference>
<evidence type="ECO:0000256" key="14">
    <source>
        <dbReference type="ARBA" id="ARBA00022842"/>
    </source>
</evidence>
<evidence type="ECO:0000256" key="7">
    <source>
        <dbReference type="ARBA" id="ARBA00012142"/>
    </source>
</evidence>